<dbReference type="AlphaFoldDB" id="A0A1N7SE96"/>
<dbReference type="Pfam" id="PF09335">
    <property type="entry name" value="VTT_dom"/>
    <property type="match status" value="1"/>
</dbReference>
<feature type="transmembrane region" description="Helical" evidence="7">
    <location>
        <begin position="365"/>
        <end position="382"/>
    </location>
</feature>
<comment type="caution">
    <text evidence="10">The sequence shown here is derived from an EMBL/GenBank/DDBJ whole genome shotgun (WGS) entry which is preliminary data.</text>
</comment>
<feature type="transmembrane region" description="Helical" evidence="7">
    <location>
        <begin position="300"/>
        <end position="317"/>
    </location>
</feature>
<dbReference type="InterPro" id="IPR025902">
    <property type="entry name" value="LssY-like-C_dom"/>
</dbReference>
<keyword evidence="3" id="KW-1003">Cell membrane</keyword>
<evidence type="ECO:0000256" key="1">
    <source>
        <dbReference type="ARBA" id="ARBA00004651"/>
    </source>
</evidence>
<dbReference type="InterPro" id="IPR036938">
    <property type="entry name" value="PAP2/HPO_sf"/>
</dbReference>
<comment type="similarity">
    <text evidence="2">Belongs to the DedA family.</text>
</comment>
<feature type="transmembrane region" description="Helical" evidence="7">
    <location>
        <begin position="419"/>
        <end position="439"/>
    </location>
</feature>
<comment type="subcellular location">
    <subcellularLocation>
        <location evidence="1">Cell membrane</location>
        <topology evidence="1">Multi-pass membrane protein</topology>
    </subcellularLocation>
</comment>
<keyword evidence="6 7" id="KW-0472">Membrane</keyword>
<dbReference type="InterPro" id="IPR032816">
    <property type="entry name" value="VTT_dom"/>
</dbReference>
<feature type="transmembrane region" description="Helical" evidence="7">
    <location>
        <begin position="41"/>
        <end position="71"/>
    </location>
</feature>
<evidence type="ECO:0000259" key="8">
    <source>
        <dbReference type="Pfam" id="PF09335"/>
    </source>
</evidence>
<feature type="transmembrane region" description="Helical" evidence="7">
    <location>
        <begin position="451"/>
        <end position="468"/>
    </location>
</feature>
<feature type="transmembrane region" description="Helical" evidence="7">
    <location>
        <begin position="239"/>
        <end position="260"/>
    </location>
</feature>
<sequence>MSIHALLMSLSERPYLVLTVVFATACAESFAAIGTFVPAGAVMFVAGALIGAGAVNGWLTIGVAALGAVVGDGLSYELGRRYHVQVGAWWRAHGHEAAWLRGEQFVERHGGKSIVFARFFAPVRAIVPLVVGAARMDRLRFYPTNVASALAWAPAHIAPGILFGASASLAEAVSARLAVIMILLAGVLWLVVRTVRLMVERVFPETKHVAARAMLHWARRYPRFGAQLRRIIDPDAPEFATLAALALLFIGSVWLFGAVLQDVIANDPLMRADTSLYTFLRSLHITPIDSLMTGVAVLNGRPMVFAIAAIVLVWLVLQRSWKSAAWWIAVVGVGVVLSPFVGFHANGAWPLTWQPGNPHTPLPDGLAAFSLLTYAYLGWVLTRRQPSPWRVGVLTAVALWIVVGGLADLYLGRTWPSGLLGGWALGLAWFAVFAGAYTWWHVSDDVRPGPLALLVVGTFAVAGAWQFSGHAQHAREISQVWRPTTYLSTAQWLDTGWQQLPARRTEIGGDEEEPLPLQWAANDEAIMGALKRAGWEPAPAWSVRSALGWLLPQTHADQLPVLPKYSQGEPSQLLLVRAEPDVSGSRLVLRMWRSHVAVRNASGDMPLWYGALYREKLYRLAHLVTVVETQYVAVPSAITTLLGLQQQTVIRSANMHAVIRNAVLVSPVSVRQ</sequence>
<keyword evidence="11" id="KW-1185">Reference proteome</keyword>
<dbReference type="PANTHER" id="PTHR30353:SF15">
    <property type="entry name" value="INNER MEMBRANE PROTEIN YABI"/>
    <property type="match status" value="1"/>
</dbReference>
<feature type="transmembrane region" description="Helical" evidence="7">
    <location>
        <begin position="173"/>
        <end position="192"/>
    </location>
</feature>
<dbReference type="InterPro" id="IPR032818">
    <property type="entry name" value="DedA-like"/>
</dbReference>
<evidence type="ECO:0000259" key="9">
    <source>
        <dbReference type="Pfam" id="PF14067"/>
    </source>
</evidence>
<name>A0A1N7SE96_9BURK</name>
<keyword evidence="5 7" id="KW-1133">Transmembrane helix</keyword>
<feature type="transmembrane region" description="Helical" evidence="7">
    <location>
        <begin position="324"/>
        <end position="345"/>
    </location>
</feature>
<dbReference type="SUPFAM" id="SSF48317">
    <property type="entry name" value="Acid phosphatase/Vanadium-dependent haloperoxidase"/>
    <property type="match status" value="1"/>
</dbReference>
<dbReference type="EMBL" id="CYGY02000047">
    <property type="protein sequence ID" value="SIT45697.1"/>
    <property type="molecule type" value="Genomic_DNA"/>
</dbReference>
<evidence type="ECO:0000256" key="6">
    <source>
        <dbReference type="ARBA" id="ARBA00023136"/>
    </source>
</evidence>
<keyword evidence="4 7" id="KW-0812">Transmembrane</keyword>
<dbReference type="GO" id="GO:0005886">
    <property type="term" value="C:plasma membrane"/>
    <property type="evidence" value="ECO:0007669"/>
    <property type="project" value="UniProtKB-SubCell"/>
</dbReference>
<dbReference type="PANTHER" id="PTHR30353">
    <property type="entry name" value="INNER MEMBRANE PROTEIN DEDA-RELATED"/>
    <property type="match status" value="1"/>
</dbReference>
<evidence type="ECO:0000256" key="4">
    <source>
        <dbReference type="ARBA" id="ARBA00022692"/>
    </source>
</evidence>
<gene>
    <name evidence="10" type="ORF">BN2476_470119</name>
</gene>
<evidence type="ECO:0000256" key="7">
    <source>
        <dbReference type="SAM" id="Phobius"/>
    </source>
</evidence>
<dbReference type="Pfam" id="PF14067">
    <property type="entry name" value="LssY_C"/>
    <property type="match status" value="1"/>
</dbReference>
<evidence type="ECO:0000256" key="3">
    <source>
        <dbReference type="ARBA" id="ARBA00022475"/>
    </source>
</evidence>
<evidence type="ECO:0000256" key="5">
    <source>
        <dbReference type="ARBA" id="ARBA00022989"/>
    </source>
</evidence>
<accession>A0A1N7SE96</accession>
<proteinExistence type="inferred from homology"/>
<feature type="transmembrane region" description="Helical" evidence="7">
    <location>
        <begin position="145"/>
        <end position="167"/>
    </location>
</feature>
<feature type="domain" description="LssY-like C-terminal" evidence="9">
    <location>
        <begin position="497"/>
        <end position="622"/>
    </location>
</feature>
<evidence type="ECO:0000313" key="11">
    <source>
        <dbReference type="Proteomes" id="UP000195569"/>
    </source>
</evidence>
<feature type="domain" description="VTT" evidence="8">
    <location>
        <begin position="38"/>
        <end position="160"/>
    </location>
</feature>
<evidence type="ECO:0000256" key="2">
    <source>
        <dbReference type="ARBA" id="ARBA00010792"/>
    </source>
</evidence>
<feature type="transmembrane region" description="Helical" evidence="7">
    <location>
        <begin position="389"/>
        <end position="407"/>
    </location>
</feature>
<dbReference type="Proteomes" id="UP000195569">
    <property type="component" value="Unassembled WGS sequence"/>
</dbReference>
<organism evidence="10 11">
    <name type="scientific">Paraburkholderia piptadeniae</name>
    <dbReference type="NCBI Taxonomy" id="1701573"/>
    <lineage>
        <taxon>Bacteria</taxon>
        <taxon>Pseudomonadati</taxon>
        <taxon>Pseudomonadota</taxon>
        <taxon>Betaproteobacteria</taxon>
        <taxon>Burkholderiales</taxon>
        <taxon>Burkholderiaceae</taxon>
        <taxon>Paraburkholderia</taxon>
    </lineage>
</organism>
<reference evidence="10" key="1">
    <citation type="submission" date="2016-12" db="EMBL/GenBank/DDBJ databases">
        <authorList>
            <person name="Moulin L."/>
        </authorList>
    </citation>
    <scope>NUCLEOTIDE SEQUENCE [LARGE SCALE GENOMIC DNA]</scope>
    <source>
        <strain evidence="10">STM 7183</strain>
    </source>
</reference>
<evidence type="ECO:0000313" key="10">
    <source>
        <dbReference type="EMBL" id="SIT45697.1"/>
    </source>
</evidence>
<protein>
    <submittedName>
        <fullName evidence="10">DedA family protein</fullName>
    </submittedName>
</protein>